<sequence>MQGQDWTSWKSLDLARKNLLKAQAKSIANATATATELEPLEAIAERLERYIQTKTGEVWFKYSSQFLTTLQKYRPETWKDLDPEDVKEDFMKKFQSWDRFKL</sequence>
<organism evidence="1 2">
    <name type="scientific">Sphaeroforma arctica JP610</name>
    <dbReference type="NCBI Taxonomy" id="667725"/>
    <lineage>
        <taxon>Eukaryota</taxon>
        <taxon>Ichthyosporea</taxon>
        <taxon>Ichthyophonida</taxon>
        <taxon>Sphaeroforma</taxon>
    </lineage>
</organism>
<proteinExistence type="predicted"/>
<reference evidence="1 2" key="1">
    <citation type="submission" date="2011-02" db="EMBL/GenBank/DDBJ databases">
        <title>The Genome Sequence of Sphaeroforma arctica JP610.</title>
        <authorList>
            <consortium name="The Broad Institute Genome Sequencing Platform"/>
            <person name="Russ C."/>
            <person name="Cuomo C."/>
            <person name="Young S.K."/>
            <person name="Zeng Q."/>
            <person name="Gargeya S."/>
            <person name="Alvarado L."/>
            <person name="Berlin A."/>
            <person name="Chapman S.B."/>
            <person name="Chen Z."/>
            <person name="Freedman E."/>
            <person name="Gellesch M."/>
            <person name="Goldberg J."/>
            <person name="Griggs A."/>
            <person name="Gujja S."/>
            <person name="Heilman E."/>
            <person name="Heiman D."/>
            <person name="Howarth C."/>
            <person name="Mehta T."/>
            <person name="Neiman D."/>
            <person name="Pearson M."/>
            <person name="Roberts A."/>
            <person name="Saif S."/>
            <person name="Shea T."/>
            <person name="Shenoy N."/>
            <person name="Sisk P."/>
            <person name="Stolte C."/>
            <person name="Sykes S."/>
            <person name="White J."/>
            <person name="Yandava C."/>
            <person name="Burger G."/>
            <person name="Gray M.W."/>
            <person name="Holland P.W.H."/>
            <person name="King N."/>
            <person name="Lang F.B.F."/>
            <person name="Roger A.J."/>
            <person name="Ruiz-Trillo I."/>
            <person name="Haas B."/>
            <person name="Nusbaum C."/>
            <person name="Birren B."/>
        </authorList>
    </citation>
    <scope>NUCLEOTIDE SEQUENCE [LARGE SCALE GENOMIC DNA]</scope>
    <source>
        <strain evidence="1 2">JP610</strain>
    </source>
</reference>
<dbReference type="AlphaFoldDB" id="A0A0L0GFH3"/>
<evidence type="ECO:0000313" key="1">
    <source>
        <dbReference type="EMBL" id="KNC87594.1"/>
    </source>
</evidence>
<dbReference type="GeneID" id="25900799"/>
<keyword evidence="2" id="KW-1185">Reference proteome</keyword>
<dbReference type="Proteomes" id="UP000054560">
    <property type="component" value="Unassembled WGS sequence"/>
</dbReference>
<dbReference type="EMBL" id="KQ241604">
    <property type="protein sequence ID" value="KNC87594.1"/>
    <property type="molecule type" value="Genomic_DNA"/>
</dbReference>
<name>A0A0L0GFH3_9EUKA</name>
<gene>
    <name evidence="1" type="ORF">SARC_00295</name>
</gene>
<dbReference type="RefSeq" id="XP_014161496.1">
    <property type="nucleotide sequence ID" value="XM_014306021.1"/>
</dbReference>
<accession>A0A0L0GFH3</accession>
<evidence type="ECO:0000313" key="2">
    <source>
        <dbReference type="Proteomes" id="UP000054560"/>
    </source>
</evidence>
<protein>
    <submittedName>
        <fullName evidence="1">Uncharacterized protein</fullName>
    </submittedName>
</protein>